<evidence type="ECO:0000313" key="4">
    <source>
        <dbReference type="EMBL" id="KIW21244.1"/>
    </source>
</evidence>
<dbReference type="PROSITE" id="PS50924">
    <property type="entry name" value="MHYT"/>
    <property type="match status" value="1"/>
</dbReference>
<keyword evidence="2" id="KW-1133">Transmembrane helix</keyword>
<reference evidence="4 5" key="1">
    <citation type="submission" date="2015-01" db="EMBL/GenBank/DDBJ databases">
        <title>The Genome Sequence of Exophiala spinifera CBS89968.</title>
        <authorList>
            <consortium name="The Broad Institute Genomics Platform"/>
            <person name="Cuomo C."/>
            <person name="de Hoog S."/>
            <person name="Gorbushina A."/>
            <person name="Stielow B."/>
            <person name="Teixiera M."/>
            <person name="Abouelleil A."/>
            <person name="Chapman S.B."/>
            <person name="Priest M."/>
            <person name="Young S.K."/>
            <person name="Wortman J."/>
            <person name="Nusbaum C."/>
            <person name="Birren B."/>
        </authorList>
    </citation>
    <scope>NUCLEOTIDE SEQUENCE [LARGE SCALE GENOMIC DNA]</scope>
    <source>
        <strain evidence="4 5">CBS 89968</strain>
    </source>
</reference>
<evidence type="ECO:0000313" key="5">
    <source>
        <dbReference type="Proteomes" id="UP000053328"/>
    </source>
</evidence>
<keyword evidence="5" id="KW-1185">Reference proteome</keyword>
<evidence type="ECO:0000256" key="1">
    <source>
        <dbReference type="SAM" id="MobiDB-lite"/>
    </source>
</evidence>
<dbReference type="PANTHER" id="PTHR35152">
    <property type="entry name" value="DOMAIN SIGNALLING PROTEIN, PUTATIVE (AFU_ORTHOLOGUE AFUA_5G11310)-RELATED"/>
    <property type="match status" value="1"/>
</dbReference>
<dbReference type="Pfam" id="PF03707">
    <property type="entry name" value="MHYT"/>
    <property type="match status" value="2"/>
</dbReference>
<keyword evidence="2" id="KW-0472">Membrane</keyword>
<protein>
    <recommendedName>
        <fullName evidence="3">MHYT domain-containing protein</fullName>
    </recommendedName>
</protein>
<dbReference type="STRING" id="91928.A0A0D2CCL7"/>
<dbReference type="Proteomes" id="UP000053328">
    <property type="component" value="Unassembled WGS sequence"/>
</dbReference>
<feature type="domain" description="MHYT" evidence="3">
    <location>
        <begin position="28"/>
        <end position="227"/>
    </location>
</feature>
<dbReference type="OrthoDB" id="264015at2759"/>
<gene>
    <name evidence="4" type="ORF">PV08_01824</name>
</gene>
<dbReference type="InterPro" id="IPR005330">
    <property type="entry name" value="MHYT_dom"/>
</dbReference>
<feature type="transmembrane region" description="Helical" evidence="2">
    <location>
        <begin position="137"/>
        <end position="158"/>
    </location>
</feature>
<name>A0A0D2CCL7_9EURO</name>
<proteinExistence type="predicted"/>
<evidence type="ECO:0000256" key="2">
    <source>
        <dbReference type="SAM" id="Phobius"/>
    </source>
</evidence>
<accession>A0A0D2CCL7</accession>
<feature type="compositionally biased region" description="Low complexity" evidence="1">
    <location>
        <begin position="724"/>
        <end position="735"/>
    </location>
</feature>
<sequence>MEVDGFLNGHLHAAKSVTTASSTTVVSYDPGYVVLSFFTSLVGCLTTIELLQRRTSTRGLYNWFLLIASAITMGGIGIWAMHFVGNRAIVLDHGDSQRQILYNQGFTAASFFLPIAVLIFAFYLLGTPAKARQLHVAVAGILTGAAVCGMHYMGQLGVENYNCSYSPGNVVGAAIISVAASLISLSLFFRMRDKWSDLWWKRTLCACVLAMAVSGMHWTAAAGTMYHWKGDLAVHGDSRTRTSVVASCLSMGACIVLLVVIGIRGRRRHNARIRSQRLVLACAYFDDEGNLMITQDGLLPNTKITNHYVEKTFGEDELSRTHETFLWIFQASHQWKLFKDLIPGMKNDVETDPTMHKYRPGSTATTLPVDTSEISLNFARVFKELFCVAAQQLANTIHEPLEKVGVLFEEPMDTGAVYCPPQSPKGLRKMSLLSTYTMSNDVERGIVSKTFTRGKYLFLVREVNRTEAAKFASLGYRFASVQQIADSLANSMQVNRSDLVERMLRVRKSSARSFLPPPGTYLACFMLKPSMYKSFDLLVPTDKQNQLPLVTLQIPDLSPEQKNQLQSFDEMAISEILKALLNGGTARAIDQAFRWQLYNAFVKLVDFIGDYDTMMQAKFSAKEFCVCGQHGGRSSSTKNCTTCVFYTVRILRDIHASPTRKELTFVPLSFFSVQQQVHTDNMDNEVFAQTVEQQFGHLQKDAQKRGRSSTSGGRTSSVAELNGSRSESPKSPRSPTFISPFGRSAVSRRSDEATIVDYDRNWKDSSAIEMRRVRSCEGDSPTRSSQSPIGETKNWVSELFGLFQLKPEGWSASKPGGWGLNISVQNSVEIETQDRRKDSSNTVSTSF</sequence>
<feature type="transmembrane region" description="Helical" evidence="2">
    <location>
        <begin position="244"/>
        <end position="263"/>
    </location>
</feature>
<feature type="compositionally biased region" description="Low complexity" evidence="1">
    <location>
        <begin position="708"/>
        <end position="717"/>
    </location>
</feature>
<evidence type="ECO:0000259" key="3">
    <source>
        <dbReference type="PROSITE" id="PS50924"/>
    </source>
</evidence>
<dbReference type="GeneID" id="27328907"/>
<feature type="region of interest" description="Disordered" evidence="1">
    <location>
        <begin position="697"/>
        <end position="743"/>
    </location>
</feature>
<dbReference type="EMBL" id="KN847492">
    <property type="protein sequence ID" value="KIW21244.1"/>
    <property type="molecule type" value="Genomic_DNA"/>
</dbReference>
<feature type="transmembrane region" description="Helical" evidence="2">
    <location>
        <begin position="105"/>
        <end position="125"/>
    </location>
</feature>
<feature type="transmembrane region" description="Helical" evidence="2">
    <location>
        <begin position="31"/>
        <end position="51"/>
    </location>
</feature>
<dbReference type="PANTHER" id="PTHR35152:SF1">
    <property type="entry name" value="DOMAIN SIGNALLING PROTEIN, PUTATIVE (AFU_ORTHOLOGUE AFUA_5G11310)-RELATED"/>
    <property type="match status" value="1"/>
</dbReference>
<organism evidence="4 5">
    <name type="scientific">Exophiala spinifera</name>
    <dbReference type="NCBI Taxonomy" id="91928"/>
    <lineage>
        <taxon>Eukaryota</taxon>
        <taxon>Fungi</taxon>
        <taxon>Dikarya</taxon>
        <taxon>Ascomycota</taxon>
        <taxon>Pezizomycotina</taxon>
        <taxon>Eurotiomycetes</taxon>
        <taxon>Chaetothyriomycetidae</taxon>
        <taxon>Chaetothyriales</taxon>
        <taxon>Herpotrichiellaceae</taxon>
        <taxon>Exophiala</taxon>
    </lineage>
</organism>
<dbReference type="AlphaFoldDB" id="A0A0D2CCL7"/>
<feature type="transmembrane region" description="Helical" evidence="2">
    <location>
        <begin position="203"/>
        <end position="224"/>
    </location>
</feature>
<dbReference type="VEuPathDB" id="FungiDB:PV08_01824"/>
<dbReference type="HOGENOM" id="CLU_008375_2_0_1"/>
<feature type="transmembrane region" description="Helical" evidence="2">
    <location>
        <begin position="170"/>
        <end position="191"/>
    </location>
</feature>
<dbReference type="RefSeq" id="XP_016241460.1">
    <property type="nucleotide sequence ID" value="XM_016376184.1"/>
</dbReference>
<feature type="transmembrane region" description="Helical" evidence="2">
    <location>
        <begin position="63"/>
        <end position="85"/>
    </location>
</feature>
<keyword evidence="2" id="KW-0812">Transmembrane</keyword>